<keyword evidence="1" id="KW-1133">Transmembrane helix</keyword>
<evidence type="ECO:0000259" key="3">
    <source>
        <dbReference type="Pfam" id="PF20769"/>
    </source>
</evidence>
<organism evidence="4 5">
    <name type="scientific">Gordoniibacillus kamchatkensis</name>
    <dbReference type="NCBI Taxonomy" id="1590651"/>
    <lineage>
        <taxon>Bacteria</taxon>
        <taxon>Bacillati</taxon>
        <taxon>Bacillota</taxon>
        <taxon>Bacilli</taxon>
        <taxon>Bacillales</taxon>
        <taxon>Paenibacillaceae</taxon>
        <taxon>Gordoniibacillus</taxon>
    </lineage>
</organism>
<name>A0ABR5AKH8_9BACL</name>
<evidence type="ECO:0000256" key="1">
    <source>
        <dbReference type="SAM" id="Phobius"/>
    </source>
</evidence>
<dbReference type="InterPro" id="IPR048402">
    <property type="entry name" value="YpeB_N"/>
</dbReference>
<evidence type="ECO:0000313" key="5">
    <source>
        <dbReference type="Proteomes" id="UP000031967"/>
    </source>
</evidence>
<accession>A0ABR5AKH8</accession>
<feature type="transmembrane region" description="Helical" evidence="1">
    <location>
        <begin position="7"/>
        <end position="25"/>
    </location>
</feature>
<gene>
    <name evidence="4" type="ORF">SD70_06535</name>
</gene>
<sequence length="455" mass="51347">MYSRLSMVLMPILAVALIGAGYWGYQEHREKNAILIKAENQYQRAFHDLSFHIDKLQTELGNTLTASSTSHDVYRRGLANVWRLTSQAQSEINQLPLTLMPFNHTEQFLANLANFSYRTAVRDMTKQPLSEQEMTTLSQLYTHAQDIRNQLRDTQGKVIANNLRWMDVETALATQKEPRDNTIIDGFQTVDKKIGKYSEVNWGPTALAVHDEHKRVQMLAGRPETPPDEIKKKAARFVPYVDPNAMQVTDNGKGTDFPTYSVRVARGKNAEDIHMDFTKQGGHLLAFAAPRTVASARLGVREARDIAAQYLDEHGYPNMNAVSYDRYDHVATITFARRQNDVLVYPEKAAVRVALDNGEVLGLVASDYVFEHKDRQIAAPKLSAEEAKKTLNPKLDVASQSLALIRNELDQEVLCHEFIGKLNGSTYRIFINADNGTEERIDTVKAEDQQAEQKA</sequence>
<reference evidence="4 5" key="1">
    <citation type="submission" date="2014-12" db="EMBL/GenBank/DDBJ databases">
        <title>Draft genome sequence of Paenibacillus kamchatkensis strain B-2647.</title>
        <authorList>
            <person name="Karlyshev A.V."/>
            <person name="Kudryashova E.B."/>
        </authorList>
    </citation>
    <scope>NUCLEOTIDE SEQUENCE [LARGE SCALE GENOMIC DNA]</scope>
    <source>
        <strain evidence="4 5">VKM B-2647</strain>
    </source>
</reference>
<dbReference type="Pfam" id="PF14620">
    <property type="entry name" value="YPEB_PepSY1-2"/>
    <property type="match status" value="1"/>
</dbReference>
<proteinExistence type="predicted"/>
<comment type="caution">
    <text evidence="4">The sequence shown here is derived from an EMBL/GenBank/DDBJ whole genome shotgun (WGS) entry which is preliminary data.</text>
</comment>
<protein>
    <submittedName>
        <fullName evidence="4">Sporulation protein</fullName>
    </submittedName>
</protein>
<dbReference type="InterPro" id="IPR014239">
    <property type="entry name" value="YpeB_PepSY1-2"/>
</dbReference>
<dbReference type="NCBIfam" id="TIGR02889">
    <property type="entry name" value="spore_YpeB"/>
    <property type="match status" value="1"/>
</dbReference>
<keyword evidence="1" id="KW-0812">Transmembrane</keyword>
<keyword evidence="5" id="KW-1185">Reference proteome</keyword>
<dbReference type="EMBL" id="JXAK01000008">
    <property type="protein sequence ID" value="KIL41524.1"/>
    <property type="molecule type" value="Genomic_DNA"/>
</dbReference>
<dbReference type="RefSeq" id="WP_041046808.1">
    <property type="nucleotide sequence ID" value="NZ_JXAK01000008.1"/>
</dbReference>
<dbReference type="Proteomes" id="UP000031967">
    <property type="component" value="Unassembled WGS sequence"/>
</dbReference>
<feature type="domain" description="Sporulation protein YpeB PepSY1 and PepSY2" evidence="2">
    <location>
        <begin position="185"/>
        <end position="377"/>
    </location>
</feature>
<evidence type="ECO:0000259" key="2">
    <source>
        <dbReference type="Pfam" id="PF14620"/>
    </source>
</evidence>
<dbReference type="Pfam" id="PF20769">
    <property type="entry name" value="YPEB_N"/>
    <property type="match status" value="1"/>
</dbReference>
<evidence type="ECO:0000313" key="4">
    <source>
        <dbReference type="EMBL" id="KIL41524.1"/>
    </source>
</evidence>
<keyword evidence="1" id="KW-0472">Membrane</keyword>
<feature type="domain" description="Sporulation protein YpeB N-terminal" evidence="3">
    <location>
        <begin position="30"/>
        <end position="167"/>
    </location>
</feature>